<comment type="caution">
    <text evidence="3">The sequence shown here is derived from an EMBL/GenBank/DDBJ whole genome shotgun (WGS) entry which is preliminary data.</text>
</comment>
<dbReference type="EMBL" id="CAUJNA010002223">
    <property type="protein sequence ID" value="CAJ1391785.1"/>
    <property type="molecule type" value="Genomic_DNA"/>
</dbReference>
<evidence type="ECO:0000259" key="2">
    <source>
        <dbReference type="Pfam" id="PF13751"/>
    </source>
</evidence>
<dbReference type="AlphaFoldDB" id="A0AA36IPM4"/>
<evidence type="ECO:0000313" key="4">
    <source>
        <dbReference type="EMBL" id="CAJ1391785.1"/>
    </source>
</evidence>
<dbReference type="EMBL" id="CAUJNA010002223">
    <property type="protein sequence ID" value="CAJ1391233.1"/>
    <property type="molecule type" value="Genomic_DNA"/>
</dbReference>
<proteinExistence type="predicted"/>
<dbReference type="InterPro" id="IPR008490">
    <property type="entry name" value="Transposase_InsH_N"/>
</dbReference>
<evidence type="ECO:0000259" key="1">
    <source>
        <dbReference type="Pfam" id="PF05598"/>
    </source>
</evidence>
<dbReference type="Proteomes" id="UP001178507">
    <property type="component" value="Unassembled WGS sequence"/>
</dbReference>
<dbReference type="PANTHER" id="PTHR33408">
    <property type="entry name" value="TRANSPOSASE"/>
    <property type="match status" value="1"/>
</dbReference>
<feature type="domain" description="Transposase InsH N-terminal" evidence="1">
    <location>
        <begin position="17"/>
        <end position="112"/>
    </location>
</feature>
<evidence type="ECO:0008006" key="6">
    <source>
        <dbReference type="Google" id="ProtNLM"/>
    </source>
</evidence>
<reference evidence="3" key="1">
    <citation type="submission" date="2023-08" db="EMBL/GenBank/DDBJ databases">
        <authorList>
            <person name="Chen Y."/>
            <person name="Shah S."/>
            <person name="Dougan E. K."/>
            <person name="Thang M."/>
            <person name="Chan C."/>
        </authorList>
    </citation>
    <scope>NUCLEOTIDE SEQUENCE</scope>
</reference>
<sequence length="453" mass="51382">MMGPRKEPQAALFYEFSLDRHVPADHVLRRIDRFVDLSDIRSVLAPYYSSTGRPSIDPELMIRMLLVGYCMGIRSERRLCEEVHLNLAYRWFCRMDLNDAVPDHSTFSKNRHGRFRESDLFRHLFNTVLTRCIAEGLVGGEDFGVDASLIKADASRYTKVEMADWSVPEQVSRATQEYLDTLDDAAFGGSTPVQPKAISPADPAARYTGANGDRPFFAYSTNYLVDLDNAVIVDVDATAPIRQAEVEITKDMILRTRDRFGLYPEKLVADTAYGSAPMLGWLVEEEGIEPYIPVIDKSERKDGTFSRDDFAYDHENDSYTCPGGKQLVQFRRPYKTPRSGVDKEGLMRYRASKKDCDVCSLKQRCCPKEPARKILRSIHEGARNMARDITKTDAYVTASYARKKVEMLFAHLKRIIGLDRLRLRGPNGARDEFILAATVQNLRKLAKLVPNPA</sequence>
<evidence type="ECO:0000313" key="3">
    <source>
        <dbReference type="EMBL" id="CAJ1391233.1"/>
    </source>
</evidence>
<protein>
    <recommendedName>
        <fullName evidence="6">Transposase</fullName>
    </recommendedName>
</protein>
<name>A0AA36IPM4_9DINO</name>
<evidence type="ECO:0000313" key="5">
    <source>
        <dbReference type="Proteomes" id="UP001178507"/>
    </source>
</evidence>
<dbReference type="PANTHER" id="PTHR33408:SF2">
    <property type="entry name" value="TRANSPOSASE DDE DOMAIN-CONTAINING PROTEIN"/>
    <property type="match status" value="1"/>
</dbReference>
<gene>
    <name evidence="3" type="ORF">EVOR1521_LOCUS16497</name>
    <name evidence="4" type="ORF">EVOR1521_LOCUS17049</name>
</gene>
<dbReference type="InterPro" id="IPR025668">
    <property type="entry name" value="Tnp_DDE_dom"/>
</dbReference>
<organism evidence="3 5">
    <name type="scientific">Effrenium voratum</name>
    <dbReference type="NCBI Taxonomy" id="2562239"/>
    <lineage>
        <taxon>Eukaryota</taxon>
        <taxon>Sar</taxon>
        <taxon>Alveolata</taxon>
        <taxon>Dinophyceae</taxon>
        <taxon>Suessiales</taxon>
        <taxon>Symbiodiniaceae</taxon>
        <taxon>Effrenium</taxon>
    </lineage>
</organism>
<feature type="domain" description="Transposase DDE" evidence="2">
    <location>
        <begin position="320"/>
        <end position="446"/>
    </location>
</feature>
<accession>A0AA36IPM4</accession>
<dbReference type="Pfam" id="PF13751">
    <property type="entry name" value="DDE_Tnp_1_6"/>
    <property type="match status" value="1"/>
</dbReference>
<dbReference type="Pfam" id="PF05598">
    <property type="entry name" value="DUF772"/>
    <property type="match status" value="1"/>
</dbReference>
<keyword evidence="5" id="KW-1185">Reference proteome</keyword>